<dbReference type="InParanoid" id="K5VQL1"/>
<dbReference type="EMBL" id="JH930691">
    <property type="protein sequence ID" value="EKM48844.1"/>
    <property type="molecule type" value="Genomic_DNA"/>
</dbReference>
<sequence>MFLFVDKDRSHNKFVVRDNSIFNHTPGINVSTAAGAIIILEQASASLNPSIYPVPPQPSNHKAMSDYIVQTQQQASAKLAVLRYTGLSYLANTRNIEAPWYAEMLERMNTVLSGVPNTVLAPQFPVNVMVELDEGGDVEMEVEESGYEGDGGEDGGDNSPAAEPAADLDVSVETITIPVDVEKVPDFCIIASDCRPDNANDGRLKTYFLGHKIKKNTGTY</sequence>
<accession>K5VQL1</accession>
<proteinExistence type="predicted"/>
<dbReference type="HOGENOM" id="CLU_1256433_0_0_1"/>
<dbReference type="Proteomes" id="UP000008370">
    <property type="component" value="Unassembled WGS sequence"/>
</dbReference>
<feature type="region of interest" description="Disordered" evidence="1">
    <location>
        <begin position="143"/>
        <end position="167"/>
    </location>
</feature>
<organism evidence="2 3">
    <name type="scientific">Phanerochaete carnosa (strain HHB-10118-sp)</name>
    <name type="common">White-rot fungus</name>
    <name type="synonym">Peniophora carnosa</name>
    <dbReference type="NCBI Taxonomy" id="650164"/>
    <lineage>
        <taxon>Eukaryota</taxon>
        <taxon>Fungi</taxon>
        <taxon>Dikarya</taxon>
        <taxon>Basidiomycota</taxon>
        <taxon>Agaricomycotina</taxon>
        <taxon>Agaricomycetes</taxon>
        <taxon>Polyporales</taxon>
        <taxon>Phanerochaetaceae</taxon>
        <taxon>Phanerochaete</taxon>
    </lineage>
</organism>
<dbReference type="AlphaFoldDB" id="K5VQL1"/>
<evidence type="ECO:0000313" key="3">
    <source>
        <dbReference type="Proteomes" id="UP000008370"/>
    </source>
</evidence>
<gene>
    <name evidence="2" type="ORF">PHACADRAFT_214633</name>
</gene>
<name>K5VQL1_PHACS</name>
<feature type="compositionally biased region" description="Acidic residues" evidence="1">
    <location>
        <begin position="143"/>
        <end position="156"/>
    </location>
</feature>
<evidence type="ECO:0000256" key="1">
    <source>
        <dbReference type="SAM" id="MobiDB-lite"/>
    </source>
</evidence>
<dbReference type="RefSeq" id="XP_007402601.1">
    <property type="nucleotide sequence ID" value="XM_007402539.1"/>
</dbReference>
<dbReference type="GeneID" id="18913554"/>
<dbReference type="OrthoDB" id="2610860at2759"/>
<dbReference type="KEGG" id="pco:PHACADRAFT_214633"/>
<reference evidence="2 3" key="1">
    <citation type="journal article" date="2012" name="BMC Genomics">
        <title>Comparative genomics of the white-rot fungi, Phanerochaete carnosa and P. chrysosporium, to elucidate the genetic basis of the distinct wood types they colonize.</title>
        <authorList>
            <person name="Suzuki H."/>
            <person name="MacDonald J."/>
            <person name="Syed K."/>
            <person name="Salamov A."/>
            <person name="Hori C."/>
            <person name="Aerts A."/>
            <person name="Henrissat B."/>
            <person name="Wiebenga A."/>
            <person name="vanKuyk P.A."/>
            <person name="Barry K."/>
            <person name="Lindquist E."/>
            <person name="LaButti K."/>
            <person name="Lapidus A."/>
            <person name="Lucas S."/>
            <person name="Coutinho P."/>
            <person name="Gong Y."/>
            <person name="Samejima M."/>
            <person name="Mahadevan R."/>
            <person name="Abou-Zaid M."/>
            <person name="de Vries R.P."/>
            <person name="Igarashi K."/>
            <person name="Yadav J.S."/>
            <person name="Grigoriev I.V."/>
            <person name="Master E.R."/>
        </authorList>
    </citation>
    <scope>NUCLEOTIDE SEQUENCE [LARGE SCALE GENOMIC DNA]</scope>
    <source>
        <strain evidence="2 3">HHB-10118-sp</strain>
    </source>
</reference>
<evidence type="ECO:0000313" key="2">
    <source>
        <dbReference type="EMBL" id="EKM48844.1"/>
    </source>
</evidence>
<protein>
    <submittedName>
        <fullName evidence="2">Uncharacterized protein</fullName>
    </submittedName>
</protein>
<keyword evidence="3" id="KW-1185">Reference proteome</keyword>